<dbReference type="AlphaFoldDB" id="A0A0F9I4I7"/>
<accession>A0A0F9I4I7</accession>
<gene>
    <name evidence="1" type="ORF">LCGC14_1704760</name>
</gene>
<name>A0A0F9I4I7_9ZZZZ</name>
<reference evidence="1" key="1">
    <citation type="journal article" date="2015" name="Nature">
        <title>Complex archaea that bridge the gap between prokaryotes and eukaryotes.</title>
        <authorList>
            <person name="Spang A."/>
            <person name="Saw J.H."/>
            <person name="Jorgensen S.L."/>
            <person name="Zaremba-Niedzwiedzka K."/>
            <person name="Martijn J."/>
            <person name="Lind A.E."/>
            <person name="van Eijk R."/>
            <person name="Schleper C."/>
            <person name="Guy L."/>
            <person name="Ettema T.J."/>
        </authorList>
    </citation>
    <scope>NUCLEOTIDE SEQUENCE</scope>
</reference>
<evidence type="ECO:0008006" key="2">
    <source>
        <dbReference type="Google" id="ProtNLM"/>
    </source>
</evidence>
<proteinExistence type="predicted"/>
<organism evidence="1">
    <name type="scientific">marine sediment metagenome</name>
    <dbReference type="NCBI Taxonomy" id="412755"/>
    <lineage>
        <taxon>unclassified sequences</taxon>
        <taxon>metagenomes</taxon>
        <taxon>ecological metagenomes</taxon>
    </lineage>
</organism>
<sequence>MQKSQYAGRGNSTTGDTLVGPSAQVWADCPVMEIHHDPTQGYGFFDDFVDVQLPGTQTAQIGWGGKYKVFATASGYVKADETISVEVGGGILAFNCDTDNDSASLAVEGEAFRLSGVKATGGKLWFECRIAMSSIATGGIGFLVGLAETQLWTLATGVPWSGAEGAITNTAGFIGFHYPETDTSTMDTVYSDRATSFTKVKDAAVTGVAADTFVKLGMVYDPDDSINCIRFYQDGVPLPDVISRTTLTGLTNLDAGTLGLIFSQHADSAGTAIISYLDWWRCYQLRSC</sequence>
<evidence type="ECO:0000313" key="1">
    <source>
        <dbReference type="EMBL" id="KKM14574.1"/>
    </source>
</evidence>
<dbReference type="EMBL" id="LAZR01015116">
    <property type="protein sequence ID" value="KKM14574.1"/>
    <property type="molecule type" value="Genomic_DNA"/>
</dbReference>
<comment type="caution">
    <text evidence="1">The sequence shown here is derived from an EMBL/GenBank/DDBJ whole genome shotgun (WGS) entry which is preliminary data.</text>
</comment>
<protein>
    <recommendedName>
        <fullName evidence="2">Legume lectin domain-containing protein</fullName>
    </recommendedName>
</protein>